<protein>
    <submittedName>
        <fullName evidence="2">Uncharacterized protein</fullName>
    </submittedName>
</protein>
<sequence>MENLKPHSKSIRMFYFWSGIIATIAYRIIIVFSDIQMFWIKFFWYIGTIGFVIYFVHRYQISEKRTQLIKQHDLEQKVAQLNEVTSDDKEALNYIIKSLGVSHERWNYIIIFVSSALALLAGIYLDFIK</sequence>
<organism evidence="2 3">
    <name type="scientific">Berkelbacteria bacterium GW2011_GWA1_36_9</name>
    <dbReference type="NCBI Taxonomy" id="1618331"/>
    <lineage>
        <taxon>Bacteria</taxon>
        <taxon>Candidatus Berkelbacteria</taxon>
    </lineage>
</organism>
<accession>A0A0G0IPG8</accession>
<keyword evidence="1" id="KW-1133">Transmembrane helix</keyword>
<evidence type="ECO:0000313" key="2">
    <source>
        <dbReference type="EMBL" id="KKQ17921.1"/>
    </source>
</evidence>
<dbReference type="Proteomes" id="UP000034508">
    <property type="component" value="Unassembled WGS sequence"/>
</dbReference>
<feature type="transmembrane region" description="Helical" evidence="1">
    <location>
        <begin position="12"/>
        <end position="32"/>
    </location>
</feature>
<dbReference type="AlphaFoldDB" id="A0A0G0IPG8"/>
<keyword evidence="1" id="KW-0472">Membrane</keyword>
<comment type="caution">
    <text evidence="2">The sequence shown here is derived from an EMBL/GenBank/DDBJ whole genome shotgun (WGS) entry which is preliminary data.</text>
</comment>
<keyword evidence="1" id="KW-0812">Transmembrane</keyword>
<evidence type="ECO:0000313" key="3">
    <source>
        <dbReference type="Proteomes" id="UP000034508"/>
    </source>
</evidence>
<feature type="transmembrane region" description="Helical" evidence="1">
    <location>
        <begin position="106"/>
        <end position="125"/>
    </location>
</feature>
<evidence type="ECO:0000256" key="1">
    <source>
        <dbReference type="SAM" id="Phobius"/>
    </source>
</evidence>
<gene>
    <name evidence="2" type="ORF">US31_C0013G0004</name>
</gene>
<feature type="transmembrane region" description="Helical" evidence="1">
    <location>
        <begin position="38"/>
        <end position="56"/>
    </location>
</feature>
<proteinExistence type="predicted"/>
<reference evidence="2 3" key="1">
    <citation type="journal article" date="2015" name="Nature">
        <title>rRNA introns, odd ribosomes, and small enigmatic genomes across a large radiation of phyla.</title>
        <authorList>
            <person name="Brown C.T."/>
            <person name="Hug L.A."/>
            <person name="Thomas B.C."/>
            <person name="Sharon I."/>
            <person name="Castelle C.J."/>
            <person name="Singh A."/>
            <person name="Wilkins M.J."/>
            <person name="Williams K.H."/>
            <person name="Banfield J.F."/>
        </authorList>
    </citation>
    <scope>NUCLEOTIDE SEQUENCE [LARGE SCALE GENOMIC DNA]</scope>
</reference>
<dbReference type="EMBL" id="LBSM01000013">
    <property type="protein sequence ID" value="KKQ17921.1"/>
    <property type="molecule type" value="Genomic_DNA"/>
</dbReference>
<name>A0A0G0IPG8_9BACT</name>